<evidence type="ECO:0000313" key="2">
    <source>
        <dbReference type="Proteomes" id="UP001156318"/>
    </source>
</evidence>
<name>A0ABY6JHY8_9ENTR</name>
<dbReference type="PANTHER" id="PTHR36849">
    <property type="entry name" value="CYTOPLASMIC PROTEIN-RELATED"/>
    <property type="match status" value="1"/>
</dbReference>
<accession>A0ABY6JHY8</accession>
<proteinExistence type="predicted"/>
<dbReference type="EMBL" id="CP074352">
    <property type="protein sequence ID" value="UYU33380.1"/>
    <property type="molecule type" value="Genomic_DNA"/>
</dbReference>
<reference evidence="1 2" key="1">
    <citation type="submission" date="2021-05" db="EMBL/GenBank/DDBJ databases">
        <title>Isolation, identification, and the growth promoting effects of Pantoea dispersa strain YSD J2 from the aboveground leaves of Cyperus esculentus L.Var. Sativus.</title>
        <authorList>
            <person name="Wang S."/>
            <person name="Tang X.M."/>
            <person name="Huang Y.N."/>
        </authorList>
    </citation>
    <scope>NUCLEOTIDE SEQUENCE [LARGE SCALE GENOMIC DNA]</scope>
    <source>
        <strain evidence="2">YSD YN2</strain>
    </source>
</reference>
<protein>
    <submittedName>
        <fullName evidence="1">DUF488 family protein</fullName>
    </submittedName>
</protein>
<dbReference type="Pfam" id="PF22752">
    <property type="entry name" value="DUF488-N3i"/>
    <property type="match status" value="1"/>
</dbReference>
<sequence length="113" mass="12850">MIRCKRVYEPASSADGYRVLVDRLWPRGVAKRDLPYDEWCKTLAPSTELRKALHSDAIDVAAFRKAYRDELQAQPEDVARLRGIAHRQTLTLLYAAKSEHNHATVLADFLAAE</sequence>
<dbReference type="InterPro" id="IPR052552">
    <property type="entry name" value="YeaO-like"/>
</dbReference>
<dbReference type="RefSeq" id="WP_264385899.1">
    <property type="nucleotide sequence ID" value="NZ_CP074352.1"/>
</dbReference>
<dbReference type="PANTHER" id="PTHR36849:SF1">
    <property type="entry name" value="CYTOPLASMIC PROTEIN"/>
    <property type="match status" value="1"/>
</dbReference>
<dbReference type="Proteomes" id="UP001156318">
    <property type="component" value="Chromosome"/>
</dbReference>
<evidence type="ECO:0000313" key="1">
    <source>
        <dbReference type="EMBL" id="UYU33380.1"/>
    </source>
</evidence>
<keyword evidence="2" id="KW-1185">Reference proteome</keyword>
<organism evidence="1 2">
    <name type="scientific">Siccibacter colletis</name>
    <dbReference type="NCBI Taxonomy" id="1505757"/>
    <lineage>
        <taxon>Bacteria</taxon>
        <taxon>Pseudomonadati</taxon>
        <taxon>Pseudomonadota</taxon>
        <taxon>Gammaproteobacteria</taxon>
        <taxon>Enterobacterales</taxon>
        <taxon>Enterobacteriaceae</taxon>
        <taxon>Siccibacter</taxon>
    </lineage>
</organism>
<gene>
    <name evidence="1" type="ORF">KFZ77_07710</name>
</gene>